<dbReference type="InterPro" id="IPR010985">
    <property type="entry name" value="Ribbon_hlx_hlx"/>
</dbReference>
<evidence type="ECO:0000256" key="1">
    <source>
        <dbReference type="SAM" id="MobiDB-lite"/>
    </source>
</evidence>
<dbReference type="SUPFAM" id="SSF47598">
    <property type="entry name" value="Ribbon-helix-helix"/>
    <property type="match status" value="1"/>
</dbReference>
<dbReference type="AlphaFoldDB" id="A0A1X0CRM3"/>
<feature type="region of interest" description="Disordered" evidence="1">
    <location>
        <begin position="1"/>
        <end position="22"/>
    </location>
</feature>
<evidence type="ECO:0000313" key="2">
    <source>
        <dbReference type="EMBL" id="ORA62811.1"/>
    </source>
</evidence>
<comment type="caution">
    <text evidence="2">The sequence shown here is derived from an EMBL/GenBank/DDBJ whole genome shotgun (WGS) entry which is preliminary data.</text>
</comment>
<sequence length="94" mass="10314">MADNLRAKLKKNTTAAPAKRTAETFLPNRAAAPSAARNNTRTTIYLPPHIRRGLKLTSADQGVTTNELVLRAIDEYAAAHPEVSRWFEAEPTEG</sequence>
<reference evidence="2 3" key="1">
    <citation type="submission" date="2016-12" db="EMBL/GenBank/DDBJ databases">
        <title>The new phylogeny of genus Mycobacterium.</title>
        <authorList>
            <person name="Tortoli E."/>
            <person name="Trovato A."/>
            <person name="Cirillo D.M."/>
        </authorList>
    </citation>
    <scope>NUCLEOTIDE SEQUENCE [LARGE SCALE GENOMIC DNA]</scope>
    <source>
        <strain evidence="2 3">DSM 45130</strain>
    </source>
</reference>
<organism evidence="2 3">
    <name type="scientific">Mycolicibacterium insubricum</name>
    <dbReference type="NCBI Taxonomy" id="444597"/>
    <lineage>
        <taxon>Bacteria</taxon>
        <taxon>Bacillati</taxon>
        <taxon>Actinomycetota</taxon>
        <taxon>Actinomycetes</taxon>
        <taxon>Mycobacteriales</taxon>
        <taxon>Mycobacteriaceae</taxon>
        <taxon>Mycolicibacterium</taxon>
    </lineage>
</organism>
<dbReference type="STRING" id="444597.BST26_20720"/>
<dbReference type="Proteomes" id="UP000192801">
    <property type="component" value="Unassembled WGS sequence"/>
</dbReference>
<gene>
    <name evidence="2" type="ORF">BST26_20720</name>
</gene>
<accession>A0A1X0CRM3</accession>
<name>A0A1X0CRM3_9MYCO</name>
<dbReference type="EMBL" id="MVHS01000088">
    <property type="protein sequence ID" value="ORA62811.1"/>
    <property type="molecule type" value="Genomic_DNA"/>
</dbReference>
<dbReference type="GO" id="GO:0006355">
    <property type="term" value="P:regulation of DNA-templated transcription"/>
    <property type="evidence" value="ECO:0007669"/>
    <property type="project" value="InterPro"/>
</dbReference>
<protein>
    <submittedName>
        <fullName evidence="2">Uncharacterized protein</fullName>
    </submittedName>
</protein>
<dbReference type="RefSeq" id="WP_083033760.1">
    <property type="nucleotide sequence ID" value="NZ_JACKRM010000028.1"/>
</dbReference>
<proteinExistence type="predicted"/>
<keyword evidence="3" id="KW-1185">Reference proteome</keyword>
<evidence type="ECO:0000313" key="3">
    <source>
        <dbReference type="Proteomes" id="UP000192801"/>
    </source>
</evidence>